<evidence type="ECO:0000313" key="3">
    <source>
        <dbReference type="EMBL" id="MDA4843768.1"/>
    </source>
</evidence>
<dbReference type="RefSeq" id="WP_271087278.1">
    <property type="nucleotide sequence ID" value="NZ_JAPJZH010000001.1"/>
</dbReference>
<evidence type="ECO:0000313" key="4">
    <source>
        <dbReference type="Proteomes" id="UP001148313"/>
    </source>
</evidence>
<dbReference type="EMBL" id="JAPJZH010000001">
    <property type="protein sequence ID" value="MDA4843768.1"/>
    <property type="molecule type" value="Genomic_DNA"/>
</dbReference>
<comment type="caution">
    <text evidence="3">The sequence shown here is derived from an EMBL/GenBank/DDBJ whole genome shotgun (WGS) entry which is preliminary data.</text>
</comment>
<evidence type="ECO:0000256" key="2">
    <source>
        <dbReference type="SAM" id="SignalP"/>
    </source>
</evidence>
<sequence length="207" mass="22308">MTIKNPIVMRTALTAVFAAAATLLHPAETSHAQGPNQGWFKVCTKQGENDICVVQNITTASTGQLLTATGLVMVEGEVNSKTLQVSVPSARTIEPGVAMQVDGGKAQQIPYSVCMPDKCVAQVPLTDAMVNAFKQGGEIVFTSVNFQRAPNPIKVSLKGFTDAFDGEALTPSKLQERQQLLQQELQQKAQAVREKLKEAQQKAKDQN</sequence>
<feature type="coiled-coil region" evidence="1">
    <location>
        <begin position="174"/>
        <end position="206"/>
    </location>
</feature>
<proteinExistence type="predicted"/>
<evidence type="ECO:0000256" key="1">
    <source>
        <dbReference type="SAM" id="Coils"/>
    </source>
</evidence>
<dbReference type="Gene3D" id="2.60.40.1880">
    <property type="entry name" value="Invasion associated locus B (IalB) protein"/>
    <property type="match status" value="1"/>
</dbReference>
<feature type="signal peptide" evidence="2">
    <location>
        <begin position="1"/>
        <end position="20"/>
    </location>
</feature>
<reference evidence="3" key="1">
    <citation type="submission" date="2022-11" db="EMBL/GenBank/DDBJ databases">
        <title>Hoeflea poritis sp. nov., isolated from scleractinian coral Porites lutea.</title>
        <authorList>
            <person name="Zhang G."/>
            <person name="Wei Q."/>
            <person name="Cai L."/>
        </authorList>
    </citation>
    <scope>NUCLEOTIDE SEQUENCE</scope>
    <source>
        <strain evidence="3">E7-10</strain>
    </source>
</reference>
<protein>
    <submittedName>
        <fullName evidence="3">Invasion associated locus B family protein</fullName>
    </submittedName>
</protein>
<keyword evidence="4" id="KW-1185">Reference proteome</keyword>
<keyword evidence="2" id="KW-0732">Signal</keyword>
<name>A0ABT4VGD6_9HYPH</name>
<feature type="chain" id="PRO_5046625948" evidence="2">
    <location>
        <begin position="21"/>
        <end position="207"/>
    </location>
</feature>
<dbReference type="Pfam" id="PF06776">
    <property type="entry name" value="IalB"/>
    <property type="match status" value="1"/>
</dbReference>
<dbReference type="InterPro" id="IPR038696">
    <property type="entry name" value="IalB_sf"/>
</dbReference>
<dbReference type="InterPro" id="IPR010642">
    <property type="entry name" value="Invasion_prot_B"/>
</dbReference>
<organism evidence="3 4">
    <name type="scientific">Hoeflea poritis</name>
    <dbReference type="NCBI Taxonomy" id="2993659"/>
    <lineage>
        <taxon>Bacteria</taxon>
        <taxon>Pseudomonadati</taxon>
        <taxon>Pseudomonadota</taxon>
        <taxon>Alphaproteobacteria</taxon>
        <taxon>Hyphomicrobiales</taxon>
        <taxon>Rhizobiaceae</taxon>
        <taxon>Hoeflea</taxon>
    </lineage>
</organism>
<gene>
    <name evidence="3" type="ORF">OOZ53_00305</name>
</gene>
<accession>A0ABT4VGD6</accession>
<keyword evidence="1" id="KW-0175">Coiled coil</keyword>
<dbReference type="Proteomes" id="UP001148313">
    <property type="component" value="Unassembled WGS sequence"/>
</dbReference>